<protein>
    <submittedName>
        <fullName evidence="1">Uncharacterized protein</fullName>
    </submittedName>
</protein>
<name>A0ABQ9FMA5_TEGGR</name>
<evidence type="ECO:0000313" key="1">
    <source>
        <dbReference type="EMBL" id="KAJ8318404.1"/>
    </source>
</evidence>
<dbReference type="EMBL" id="JARBDR010000214">
    <property type="protein sequence ID" value="KAJ8318404.1"/>
    <property type="molecule type" value="Genomic_DNA"/>
</dbReference>
<gene>
    <name evidence="1" type="ORF">KUTeg_003495</name>
</gene>
<sequence length="113" mass="13519">MKAIPQYKYKEQTLKKEVKIIIGLTQKYWNIEDGKILHFTGFFSINIHWRQSDTPAMEMERVKKKLFVARTTEEEAATTAMNETELDEIADDQGKKRRTWTYYQDLDNIYYLS</sequence>
<organism evidence="1 2">
    <name type="scientific">Tegillarca granosa</name>
    <name type="common">Malaysian cockle</name>
    <name type="synonym">Anadara granosa</name>
    <dbReference type="NCBI Taxonomy" id="220873"/>
    <lineage>
        <taxon>Eukaryota</taxon>
        <taxon>Metazoa</taxon>
        <taxon>Spiralia</taxon>
        <taxon>Lophotrochozoa</taxon>
        <taxon>Mollusca</taxon>
        <taxon>Bivalvia</taxon>
        <taxon>Autobranchia</taxon>
        <taxon>Pteriomorphia</taxon>
        <taxon>Arcoida</taxon>
        <taxon>Arcoidea</taxon>
        <taxon>Arcidae</taxon>
        <taxon>Tegillarca</taxon>
    </lineage>
</organism>
<proteinExistence type="predicted"/>
<keyword evidence="2" id="KW-1185">Reference proteome</keyword>
<evidence type="ECO:0000313" key="2">
    <source>
        <dbReference type="Proteomes" id="UP001217089"/>
    </source>
</evidence>
<comment type="caution">
    <text evidence="1">The sequence shown here is derived from an EMBL/GenBank/DDBJ whole genome shotgun (WGS) entry which is preliminary data.</text>
</comment>
<reference evidence="1 2" key="1">
    <citation type="submission" date="2022-12" db="EMBL/GenBank/DDBJ databases">
        <title>Chromosome-level genome of Tegillarca granosa.</title>
        <authorList>
            <person name="Kim J."/>
        </authorList>
    </citation>
    <scope>NUCLEOTIDE SEQUENCE [LARGE SCALE GENOMIC DNA]</scope>
    <source>
        <strain evidence="1">Teg-2019</strain>
        <tissue evidence="1">Adductor muscle</tissue>
    </source>
</reference>
<accession>A0ABQ9FMA5</accession>
<dbReference type="Proteomes" id="UP001217089">
    <property type="component" value="Unassembled WGS sequence"/>
</dbReference>